<evidence type="ECO:0000256" key="5">
    <source>
        <dbReference type="ARBA" id="ARBA00025797"/>
    </source>
</evidence>
<proteinExistence type="inferred from homology"/>
<keyword evidence="2 6" id="KW-0812">Transmembrane</keyword>
<keyword evidence="3 6" id="KW-1133">Transmembrane helix</keyword>
<keyword evidence="4 6" id="KW-0472">Membrane</keyword>
<dbReference type="Proteomes" id="UP001292094">
    <property type="component" value="Unassembled WGS sequence"/>
</dbReference>
<dbReference type="GO" id="GO:0005789">
    <property type="term" value="C:endoplasmic reticulum membrane"/>
    <property type="evidence" value="ECO:0007669"/>
    <property type="project" value="TreeGrafter"/>
</dbReference>
<dbReference type="PANTHER" id="PTHR43220">
    <property type="match status" value="1"/>
</dbReference>
<evidence type="ECO:0000256" key="4">
    <source>
        <dbReference type="ARBA" id="ARBA00023136"/>
    </source>
</evidence>
<dbReference type="GO" id="GO:0000045">
    <property type="term" value="P:autophagosome assembly"/>
    <property type="evidence" value="ECO:0007669"/>
    <property type="project" value="TreeGrafter"/>
</dbReference>
<reference evidence="8" key="1">
    <citation type="submission" date="2023-11" db="EMBL/GenBank/DDBJ databases">
        <title>Genome assemblies of two species of porcelain crab, Petrolisthes cinctipes and Petrolisthes manimaculis (Anomura: Porcellanidae).</title>
        <authorList>
            <person name="Angst P."/>
        </authorList>
    </citation>
    <scope>NUCLEOTIDE SEQUENCE</scope>
    <source>
        <strain evidence="8">PB745_02</strain>
        <tissue evidence="8">Gill</tissue>
    </source>
</reference>
<evidence type="ECO:0000259" key="7">
    <source>
        <dbReference type="Pfam" id="PF09335"/>
    </source>
</evidence>
<organism evidence="8 9">
    <name type="scientific">Petrolisthes manimaculis</name>
    <dbReference type="NCBI Taxonomy" id="1843537"/>
    <lineage>
        <taxon>Eukaryota</taxon>
        <taxon>Metazoa</taxon>
        <taxon>Ecdysozoa</taxon>
        <taxon>Arthropoda</taxon>
        <taxon>Crustacea</taxon>
        <taxon>Multicrustacea</taxon>
        <taxon>Malacostraca</taxon>
        <taxon>Eumalacostraca</taxon>
        <taxon>Eucarida</taxon>
        <taxon>Decapoda</taxon>
        <taxon>Pleocyemata</taxon>
        <taxon>Anomura</taxon>
        <taxon>Galatheoidea</taxon>
        <taxon>Porcellanidae</taxon>
        <taxon>Petrolisthes</taxon>
    </lineage>
</organism>
<dbReference type="InterPro" id="IPR032816">
    <property type="entry name" value="VTT_dom"/>
</dbReference>
<sequence length="551" mass="60430">MWVIFPASLVDSSSVCLDLDGSYVTEQNVADSKVSIHDNNGRKLVSDSEINTASGTIISLPEFGNTDCIQFPDGTKQFSRVAKARIVSCPTSFDNIALESDESLQEKENVLVIGSADEKTDCATYEPPLRVKTVTREYLVHDTAAAASSNHGIHNNHCGSISTAIIPRDTEYRAIPVSTNKFPLIELAVDNGVEKTCDSLCKSTIISVTVDTELTALPPHIPPTQPPILAEKKATTSTLHFVTHTPDLLLKTGALIGSTVTCHKVESNSQAIPLHAVCEGILGGEMTQSKSDGQVEGVSEKGTGETGMSTHQALIILATIFLVSSASLTFVYRNFPELEEDEYQYLKLPTDIDDAKNLGRVLSHYKDRYYPEVLLAVFVTYIFLQTFAVPGSIFLSILSGFLFRWEVALTLICFCSATGASFCYLLSYLVGRPIVLKYLPDRTRAWQQKVEKQGGNLLFYIIFLRITPFLPNWFINITSPVINVPLWPFWLGTFLGVAPPSVLAVQAGTTLYQLTSSRDAFSFTSVVLLGLAALLSLVPIILKNRLREKFD</sequence>
<feature type="transmembrane region" description="Helical" evidence="6">
    <location>
        <begin position="520"/>
        <end position="542"/>
    </location>
</feature>
<dbReference type="InterPro" id="IPR045014">
    <property type="entry name" value="TM41A/B"/>
</dbReference>
<feature type="transmembrane region" description="Helical" evidence="6">
    <location>
        <begin position="313"/>
        <end position="332"/>
    </location>
</feature>
<evidence type="ECO:0000256" key="3">
    <source>
        <dbReference type="ARBA" id="ARBA00022989"/>
    </source>
</evidence>
<dbReference type="Pfam" id="PF09335">
    <property type="entry name" value="VTT_dom"/>
    <property type="match status" value="1"/>
</dbReference>
<evidence type="ECO:0000313" key="8">
    <source>
        <dbReference type="EMBL" id="KAK4291733.1"/>
    </source>
</evidence>
<feature type="transmembrane region" description="Helical" evidence="6">
    <location>
        <begin position="373"/>
        <end position="403"/>
    </location>
</feature>
<name>A0AAE1NKS7_9EUCA</name>
<feature type="transmembrane region" description="Helical" evidence="6">
    <location>
        <begin position="409"/>
        <end position="436"/>
    </location>
</feature>
<feature type="domain" description="VTT" evidence="7">
    <location>
        <begin position="389"/>
        <end position="509"/>
    </location>
</feature>
<comment type="similarity">
    <text evidence="5">Belongs to the TMEM41 family.</text>
</comment>
<evidence type="ECO:0000256" key="2">
    <source>
        <dbReference type="ARBA" id="ARBA00022692"/>
    </source>
</evidence>
<feature type="transmembrane region" description="Helical" evidence="6">
    <location>
        <begin position="487"/>
        <end position="508"/>
    </location>
</feature>
<evidence type="ECO:0000313" key="9">
    <source>
        <dbReference type="Proteomes" id="UP001292094"/>
    </source>
</evidence>
<keyword evidence="9" id="KW-1185">Reference proteome</keyword>
<accession>A0AAE1NKS7</accession>
<evidence type="ECO:0000256" key="1">
    <source>
        <dbReference type="ARBA" id="ARBA00004141"/>
    </source>
</evidence>
<dbReference type="EMBL" id="JAWZYT010005066">
    <property type="protein sequence ID" value="KAK4291733.1"/>
    <property type="molecule type" value="Genomic_DNA"/>
</dbReference>
<feature type="transmembrane region" description="Helical" evidence="6">
    <location>
        <begin position="457"/>
        <end position="475"/>
    </location>
</feature>
<protein>
    <recommendedName>
        <fullName evidence="7">VTT domain-containing protein</fullName>
    </recommendedName>
</protein>
<dbReference type="PANTHER" id="PTHR43220:SF18">
    <property type="entry name" value="TRANSMEMBRANE PROTEIN 41B"/>
    <property type="match status" value="1"/>
</dbReference>
<comment type="caution">
    <text evidence="8">The sequence shown here is derived from an EMBL/GenBank/DDBJ whole genome shotgun (WGS) entry which is preliminary data.</text>
</comment>
<comment type="subcellular location">
    <subcellularLocation>
        <location evidence="1">Membrane</location>
        <topology evidence="1">Multi-pass membrane protein</topology>
    </subcellularLocation>
</comment>
<dbReference type="AlphaFoldDB" id="A0AAE1NKS7"/>
<gene>
    <name evidence="8" type="ORF">Pmani_035459</name>
</gene>
<evidence type="ECO:0000256" key="6">
    <source>
        <dbReference type="SAM" id="Phobius"/>
    </source>
</evidence>